<keyword evidence="2" id="KW-1185">Reference proteome</keyword>
<evidence type="ECO:0000313" key="2">
    <source>
        <dbReference type="Proteomes" id="UP000659767"/>
    </source>
</evidence>
<comment type="caution">
    <text evidence="1">The sequence shown here is derived from an EMBL/GenBank/DDBJ whole genome shotgun (WGS) entry which is preliminary data.</text>
</comment>
<name>A0ABQ2TCB3_STRBA</name>
<evidence type="ECO:0008006" key="3">
    <source>
        <dbReference type="Google" id="ProtNLM"/>
    </source>
</evidence>
<dbReference type="EMBL" id="BMSZ01000012">
    <property type="protein sequence ID" value="GGS63234.1"/>
    <property type="molecule type" value="Genomic_DNA"/>
</dbReference>
<dbReference type="Proteomes" id="UP000659767">
    <property type="component" value="Unassembled WGS sequence"/>
</dbReference>
<protein>
    <recommendedName>
        <fullName evidence="3">DUF4304 domain-containing protein</fullName>
    </recommendedName>
</protein>
<accession>A0ABQ2TCB3</accession>
<proteinExistence type="predicted"/>
<dbReference type="RefSeq" id="WP_199888809.1">
    <property type="nucleotide sequence ID" value="NZ_BMSZ01000012.1"/>
</dbReference>
<gene>
    <name evidence="1" type="ORF">GCM10010253_42590</name>
</gene>
<reference evidence="2" key="1">
    <citation type="journal article" date="2019" name="Int. J. Syst. Evol. Microbiol.">
        <title>The Global Catalogue of Microorganisms (GCM) 10K type strain sequencing project: providing services to taxonomists for standard genome sequencing and annotation.</title>
        <authorList>
            <consortium name="The Broad Institute Genomics Platform"/>
            <consortium name="The Broad Institute Genome Sequencing Center for Infectious Disease"/>
            <person name="Wu L."/>
            <person name="Ma J."/>
        </authorList>
    </citation>
    <scope>NUCLEOTIDE SEQUENCE [LARGE SCALE GENOMIC DNA]</scope>
    <source>
        <strain evidence="2">JCM 4350</strain>
    </source>
</reference>
<sequence>MPQNPTPAAAGDTKASDHFKSDFAEATLKTLREDGLYRHVEFAAPKSMSHLILVTWPYNLLVAGSHGSFHFERFGPDTEDMFVWLRGIHVEPDRWASKLVNGRSSVEVYDRDRMVAQINERVAEAVEDDWAPEGLEDAVRKGVLESSLLEFKDTAFQLLSGFEHGVRYEAKCACGKSVERDSYGAALTWRSLDHSVRALGDEHEVEIRQMAGFDFDDLAEWDVDKVSHHFVYQCFAASWAIGQYDAAKAASAPSQREAGAL</sequence>
<evidence type="ECO:0000313" key="1">
    <source>
        <dbReference type="EMBL" id="GGS63234.1"/>
    </source>
</evidence>
<organism evidence="1 2">
    <name type="scientific">Streptomyces badius</name>
    <dbReference type="NCBI Taxonomy" id="1941"/>
    <lineage>
        <taxon>Bacteria</taxon>
        <taxon>Bacillati</taxon>
        <taxon>Actinomycetota</taxon>
        <taxon>Actinomycetes</taxon>
        <taxon>Kitasatosporales</taxon>
        <taxon>Streptomycetaceae</taxon>
        <taxon>Streptomyces</taxon>
    </lineage>
</organism>